<reference evidence="3" key="1">
    <citation type="submission" date="2016-06" db="UniProtKB">
        <authorList>
            <consortium name="WormBaseParasite"/>
        </authorList>
    </citation>
    <scope>IDENTIFICATION</scope>
</reference>
<protein>
    <submittedName>
        <fullName evidence="3">ATR serine/threonine kinase</fullName>
    </submittedName>
</protein>
<organism evidence="3">
    <name type="scientific">Schistosoma curassoni</name>
    <dbReference type="NCBI Taxonomy" id="6186"/>
    <lineage>
        <taxon>Eukaryota</taxon>
        <taxon>Metazoa</taxon>
        <taxon>Spiralia</taxon>
        <taxon>Lophotrochozoa</taxon>
        <taxon>Platyhelminthes</taxon>
        <taxon>Trematoda</taxon>
        <taxon>Digenea</taxon>
        <taxon>Strigeidida</taxon>
        <taxon>Schistosomatoidea</taxon>
        <taxon>Schistosomatidae</taxon>
        <taxon>Schistosoma</taxon>
    </lineage>
</organism>
<reference evidence="1 2" key="2">
    <citation type="submission" date="2018-11" db="EMBL/GenBank/DDBJ databases">
        <authorList>
            <consortium name="Pathogen Informatics"/>
        </authorList>
    </citation>
    <scope>NUCLEOTIDE SEQUENCE [LARGE SCALE GENOMIC DNA]</scope>
    <source>
        <strain evidence="1">Dakar</strain>
        <strain evidence="2">Dakar, Senegal</strain>
    </source>
</reference>
<proteinExistence type="predicted"/>
<dbReference type="WBParaSite" id="SCUD_0002178501-mRNA-1">
    <property type="protein sequence ID" value="SCUD_0002178501-mRNA-1"/>
    <property type="gene ID" value="SCUD_0002178501"/>
</dbReference>
<evidence type="ECO:0000313" key="3">
    <source>
        <dbReference type="WBParaSite" id="SCUD_0002178501-mRNA-1"/>
    </source>
</evidence>
<name>A0A183L376_9TREM</name>
<dbReference type="Proteomes" id="UP000279833">
    <property type="component" value="Unassembled WGS sequence"/>
</dbReference>
<sequence length="94" mass="10318">MHGLMACLHLVSYSKPNLVRPYVGFLMDLVHKICLSVPGTLTSTGQAENQMKPTNTQFLYHLINVVEIVLTEIASNLSESDSPPMEEAMFAGVP</sequence>
<evidence type="ECO:0000313" key="1">
    <source>
        <dbReference type="EMBL" id="VDP76520.1"/>
    </source>
</evidence>
<accession>A0A183L376</accession>
<dbReference type="EMBL" id="UZAK01047412">
    <property type="protein sequence ID" value="VDP76520.1"/>
    <property type="molecule type" value="Genomic_DNA"/>
</dbReference>
<keyword evidence="2" id="KW-1185">Reference proteome</keyword>
<gene>
    <name evidence="1" type="ORF">SCUD_LOCUS21782</name>
</gene>
<dbReference type="AlphaFoldDB" id="A0A183L376"/>
<evidence type="ECO:0000313" key="2">
    <source>
        <dbReference type="Proteomes" id="UP000279833"/>
    </source>
</evidence>